<evidence type="ECO:0000313" key="2">
    <source>
        <dbReference type="Proteomes" id="UP000596902"/>
    </source>
</evidence>
<sequence>MQRYQRSLNTAEAGALNISRSKIALRASLVTRPQTKRVYTFHRADHGARVGFTFYRYYAGPSIIPLLSH</sequence>
<proteinExistence type="predicted"/>
<reference evidence="1" key="1">
    <citation type="submission" date="2020-01" db="EMBL/GenBank/DDBJ databases">
        <authorList>
            <person name="Feng Z.H.Z."/>
        </authorList>
    </citation>
    <scope>NUCLEOTIDE SEQUENCE</scope>
    <source>
        <strain evidence="1">CBS107.38</strain>
    </source>
</reference>
<name>A0A8H7EER4_9PLEO</name>
<protein>
    <submittedName>
        <fullName evidence="1">Uncharacterized protein</fullName>
    </submittedName>
</protein>
<dbReference type="Proteomes" id="UP000596902">
    <property type="component" value="Unassembled WGS sequence"/>
</dbReference>
<organism evidence="1 2">
    <name type="scientific">Alternaria burnsii</name>
    <dbReference type="NCBI Taxonomy" id="1187904"/>
    <lineage>
        <taxon>Eukaryota</taxon>
        <taxon>Fungi</taxon>
        <taxon>Dikarya</taxon>
        <taxon>Ascomycota</taxon>
        <taxon>Pezizomycotina</taxon>
        <taxon>Dothideomycetes</taxon>
        <taxon>Pleosporomycetidae</taxon>
        <taxon>Pleosporales</taxon>
        <taxon>Pleosporineae</taxon>
        <taxon>Pleosporaceae</taxon>
        <taxon>Alternaria</taxon>
        <taxon>Alternaria sect. Alternaria</taxon>
    </lineage>
</organism>
<reference evidence="1" key="2">
    <citation type="submission" date="2020-08" db="EMBL/GenBank/DDBJ databases">
        <title>Draft Genome Sequence of Cumin Blight Pathogen Alternaria burnsii.</title>
        <authorList>
            <person name="Feng Z."/>
        </authorList>
    </citation>
    <scope>NUCLEOTIDE SEQUENCE</scope>
    <source>
        <strain evidence="1">CBS107.38</strain>
    </source>
</reference>
<dbReference type="AlphaFoldDB" id="A0A8H7EER4"/>
<gene>
    <name evidence="1" type="ORF">GT037_006272</name>
</gene>
<accession>A0A8H7EER4</accession>
<dbReference type="EMBL" id="JAAABM010000008">
    <property type="protein sequence ID" value="KAF7675553.1"/>
    <property type="molecule type" value="Genomic_DNA"/>
</dbReference>
<keyword evidence="2" id="KW-1185">Reference proteome</keyword>
<dbReference type="GeneID" id="62204497"/>
<comment type="caution">
    <text evidence="1">The sequence shown here is derived from an EMBL/GenBank/DDBJ whole genome shotgun (WGS) entry which is preliminary data.</text>
</comment>
<dbReference type="RefSeq" id="XP_038785816.1">
    <property type="nucleotide sequence ID" value="XM_038931319.1"/>
</dbReference>
<evidence type="ECO:0000313" key="1">
    <source>
        <dbReference type="EMBL" id="KAF7675553.1"/>
    </source>
</evidence>